<evidence type="ECO:0000259" key="2">
    <source>
        <dbReference type="Pfam" id="PF02796"/>
    </source>
</evidence>
<dbReference type="InterPro" id="IPR009057">
    <property type="entry name" value="Homeodomain-like_sf"/>
</dbReference>
<gene>
    <name evidence="3" type="ORF">EFY87_14275</name>
</gene>
<dbReference type="GO" id="GO:0003677">
    <property type="term" value="F:DNA binding"/>
    <property type="evidence" value="ECO:0007669"/>
    <property type="project" value="InterPro"/>
</dbReference>
<dbReference type="EMBL" id="RJJQ01000015">
    <property type="protein sequence ID" value="RNI20741.1"/>
    <property type="molecule type" value="Genomic_DNA"/>
</dbReference>
<comment type="caution">
    <text evidence="3">The sequence shown here is derived from an EMBL/GenBank/DDBJ whole genome shotgun (WGS) entry which is preliminary data.</text>
</comment>
<dbReference type="InterPro" id="IPR006120">
    <property type="entry name" value="Resolvase_HTH_dom"/>
</dbReference>
<reference evidence="3 4" key="1">
    <citation type="submission" date="2018-11" db="EMBL/GenBank/DDBJ databases">
        <title>Draft genome of Simplicispira Flexivirga sp. BO-16.</title>
        <authorList>
            <person name="Im W.T."/>
        </authorList>
    </citation>
    <scope>NUCLEOTIDE SEQUENCE [LARGE SCALE GENOMIC DNA]</scope>
    <source>
        <strain evidence="3 4">BO-16</strain>
    </source>
</reference>
<evidence type="ECO:0000313" key="4">
    <source>
        <dbReference type="Proteomes" id="UP000271678"/>
    </source>
</evidence>
<organism evidence="3 4">
    <name type="scientific">Flexivirga caeni</name>
    <dbReference type="NCBI Taxonomy" id="2294115"/>
    <lineage>
        <taxon>Bacteria</taxon>
        <taxon>Bacillati</taxon>
        <taxon>Actinomycetota</taxon>
        <taxon>Actinomycetes</taxon>
        <taxon>Micrococcales</taxon>
        <taxon>Dermacoccaceae</taxon>
        <taxon>Flexivirga</taxon>
    </lineage>
</organism>
<dbReference type="SUPFAM" id="SSF46689">
    <property type="entry name" value="Homeodomain-like"/>
    <property type="match status" value="1"/>
</dbReference>
<feature type="compositionally biased region" description="Basic and acidic residues" evidence="1">
    <location>
        <begin position="51"/>
        <end position="62"/>
    </location>
</feature>
<keyword evidence="4" id="KW-1185">Reference proteome</keyword>
<protein>
    <submittedName>
        <fullName evidence="3">Hin recombinase</fullName>
    </submittedName>
</protein>
<proteinExistence type="predicted"/>
<evidence type="ECO:0000313" key="3">
    <source>
        <dbReference type="EMBL" id="RNI20741.1"/>
    </source>
</evidence>
<accession>A0A3M9M594</accession>
<dbReference type="Proteomes" id="UP000271678">
    <property type="component" value="Unassembled WGS sequence"/>
</dbReference>
<name>A0A3M9M594_9MICO</name>
<feature type="region of interest" description="Disordered" evidence="1">
    <location>
        <begin position="1"/>
        <end position="63"/>
    </location>
</feature>
<dbReference type="GO" id="GO:0000150">
    <property type="term" value="F:DNA strand exchange activity"/>
    <property type="evidence" value="ECO:0007669"/>
    <property type="project" value="InterPro"/>
</dbReference>
<feature type="compositionally biased region" description="Low complexity" evidence="1">
    <location>
        <begin position="1"/>
        <end position="27"/>
    </location>
</feature>
<sequence>MPRRSPASSCSTSWPRSPRPSVTSSPNAPRPASRPPLRAGRRPGRPTVVSPEKRDQIREMHANGHSISVIARTFTVGRATVRRVLEPSAPAE</sequence>
<dbReference type="Gene3D" id="1.10.10.60">
    <property type="entry name" value="Homeodomain-like"/>
    <property type="match status" value="1"/>
</dbReference>
<feature type="domain" description="Resolvase HTH" evidence="2">
    <location>
        <begin position="44"/>
        <end position="86"/>
    </location>
</feature>
<dbReference type="CDD" id="cd00569">
    <property type="entry name" value="HTH_Hin_like"/>
    <property type="match status" value="1"/>
</dbReference>
<dbReference type="Pfam" id="PF02796">
    <property type="entry name" value="HTH_7"/>
    <property type="match status" value="1"/>
</dbReference>
<evidence type="ECO:0000256" key="1">
    <source>
        <dbReference type="SAM" id="MobiDB-lite"/>
    </source>
</evidence>
<dbReference type="AlphaFoldDB" id="A0A3M9M594"/>